<evidence type="ECO:0000313" key="3">
    <source>
        <dbReference type="Proteomes" id="UP000006222"/>
    </source>
</evidence>
<dbReference type="EMBL" id="AFAR01000201">
    <property type="protein sequence ID" value="EGF25981.1"/>
    <property type="molecule type" value="Genomic_DNA"/>
</dbReference>
<dbReference type="AlphaFoldDB" id="F2AWH8"/>
<accession>F2AWH8</accession>
<proteinExistence type="predicted"/>
<evidence type="ECO:0000313" key="2">
    <source>
        <dbReference type="EMBL" id="EGF25981.1"/>
    </source>
</evidence>
<organism evidence="2 3">
    <name type="scientific">Rhodopirellula baltica WH47</name>
    <dbReference type="NCBI Taxonomy" id="991778"/>
    <lineage>
        <taxon>Bacteria</taxon>
        <taxon>Pseudomonadati</taxon>
        <taxon>Planctomycetota</taxon>
        <taxon>Planctomycetia</taxon>
        <taxon>Pirellulales</taxon>
        <taxon>Pirellulaceae</taxon>
        <taxon>Rhodopirellula</taxon>
    </lineage>
</organism>
<dbReference type="Proteomes" id="UP000006222">
    <property type="component" value="Unassembled WGS sequence"/>
</dbReference>
<dbReference type="RefSeq" id="WP_007327988.1">
    <property type="nucleotide sequence ID" value="NZ_AFAR01000201.1"/>
</dbReference>
<dbReference type="PATRIC" id="fig|991778.3.peg.4324"/>
<feature type="compositionally biased region" description="Basic and acidic residues" evidence="1">
    <location>
        <begin position="107"/>
        <end position="139"/>
    </location>
</feature>
<comment type="caution">
    <text evidence="2">The sequence shown here is derived from an EMBL/GenBank/DDBJ whole genome shotgun (WGS) entry which is preliminary data.</text>
</comment>
<gene>
    <name evidence="2" type="ORF">RBWH47_04045</name>
</gene>
<sequence>MHPNDDREELEALVTEVESQSTDEIIASLKEEGVDTDQFLRRARDTMDQQYQQRIFEIKSEDEPHEAFYFLSQSVSEMNRDDMLVLASRECDINQGQDTESGLDATKLSDDELRSLLRDLQETRSETESDDKGPNDETP</sequence>
<name>F2AWH8_RHOBT</name>
<reference evidence="2 3" key="1">
    <citation type="journal article" date="2013" name="Mar. Genomics">
        <title>Expression of sulfatases in Rhodopirellula baltica and the diversity of sulfatases in the genus Rhodopirellula.</title>
        <authorList>
            <person name="Wegner C.E."/>
            <person name="Richter-Heitmann T."/>
            <person name="Klindworth A."/>
            <person name="Klockow C."/>
            <person name="Richter M."/>
            <person name="Achstetter T."/>
            <person name="Glockner F.O."/>
            <person name="Harder J."/>
        </authorList>
    </citation>
    <scope>NUCLEOTIDE SEQUENCE [LARGE SCALE GENOMIC DNA]</scope>
    <source>
        <strain evidence="2 3">WH47</strain>
    </source>
</reference>
<evidence type="ECO:0000256" key="1">
    <source>
        <dbReference type="SAM" id="MobiDB-lite"/>
    </source>
</evidence>
<protein>
    <submittedName>
        <fullName evidence="2">Uncharacterized protein</fullName>
    </submittedName>
</protein>
<feature type="region of interest" description="Disordered" evidence="1">
    <location>
        <begin position="92"/>
        <end position="139"/>
    </location>
</feature>